<dbReference type="GO" id="GO:0072659">
    <property type="term" value="P:protein localization to plasma membrane"/>
    <property type="evidence" value="ECO:0007669"/>
    <property type="project" value="TreeGrafter"/>
</dbReference>
<evidence type="ECO:0000256" key="5">
    <source>
        <dbReference type="SAM" id="Phobius"/>
    </source>
</evidence>
<dbReference type="Gene3D" id="3.30.479.30">
    <property type="entry name" value="Band 7 domain"/>
    <property type="match status" value="1"/>
</dbReference>
<keyword evidence="5" id="KW-0812">Transmembrane</keyword>
<gene>
    <name evidence="7" type="ORF">SAMN04489720_1237</name>
</gene>
<feature type="region of interest" description="Disordered" evidence="4">
    <location>
        <begin position="337"/>
        <end position="358"/>
    </location>
</feature>
<proteinExistence type="inferred from homology"/>
<evidence type="ECO:0000256" key="2">
    <source>
        <dbReference type="ARBA" id="ARBA00007161"/>
    </source>
</evidence>
<comment type="similarity">
    <text evidence="2">Belongs to the band 7/mec-2 family. Flotillin subfamily.</text>
</comment>
<dbReference type="EMBL" id="LT629695">
    <property type="protein sequence ID" value="SDH43041.1"/>
    <property type="molecule type" value="Genomic_DNA"/>
</dbReference>
<reference evidence="8" key="1">
    <citation type="submission" date="2016-10" db="EMBL/GenBank/DDBJ databases">
        <authorList>
            <person name="Varghese N."/>
            <person name="Submissions S."/>
        </authorList>
    </citation>
    <scope>NUCLEOTIDE SEQUENCE [LARGE SCALE GENOMIC DNA]</scope>
    <source>
        <strain evidence="8">DSM 22002</strain>
    </source>
</reference>
<dbReference type="InterPro" id="IPR001107">
    <property type="entry name" value="Band_7"/>
</dbReference>
<dbReference type="Proteomes" id="UP000198822">
    <property type="component" value="Chromosome I"/>
</dbReference>
<dbReference type="PANTHER" id="PTHR13806:SF46">
    <property type="entry name" value="FLOTILLIN-1-RELATED"/>
    <property type="match status" value="1"/>
</dbReference>
<dbReference type="GO" id="GO:0002020">
    <property type="term" value="F:protease binding"/>
    <property type="evidence" value="ECO:0007669"/>
    <property type="project" value="TreeGrafter"/>
</dbReference>
<dbReference type="AlphaFoldDB" id="A0A1G8CC27"/>
<dbReference type="SMART" id="SM00244">
    <property type="entry name" value="PHB"/>
    <property type="match status" value="1"/>
</dbReference>
<dbReference type="InterPro" id="IPR036013">
    <property type="entry name" value="Band_7/SPFH_dom_sf"/>
</dbReference>
<dbReference type="Pfam" id="PF01145">
    <property type="entry name" value="Band_7"/>
    <property type="match status" value="1"/>
</dbReference>
<keyword evidence="8" id="KW-1185">Reference proteome</keyword>
<organism evidence="7 8">
    <name type="scientific">Agrococcus jejuensis</name>
    <dbReference type="NCBI Taxonomy" id="399736"/>
    <lineage>
        <taxon>Bacteria</taxon>
        <taxon>Bacillati</taxon>
        <taxon>Actinomycetota</taxon>
        <taxon>Actinomycetes</taxon>
        <taxon>Micrococcales</taxon>
        <taxon>Microbacteriaceae</taxon>
        <taxon>Agrococcus</taxon>
    </lineage>
</organism>
<keyword evidence="3 5" id="KW-0472">Membrane</keyword>
<keyword evidence="5" id="KW-1133">Transmembrane helix</keyword>
<evidence type="ECO:0000256" key="3">
    <source>
        <dbReference type="ARBA" id="ARBA00023136"/>
    </source>
</evidence>
<evidence type="ECO:0000259" key="6">
    <source>
        <dbReference type="SMART" id="SM00244"/>
    </source>
</evidence>
<comment type="subcellular location">
    <subcellularLocation>
        <location evidence="1">Membrane</location>
    </subcellularLocation>
</comment>
<evidence type="ECO:0000313" key="8">
    <source>
        <dbReference type="Proteomes" id="UP000198822"/>
    </source>
</evidence>
<dbReference type="OrthoDB" id="9786220at2"/>
<protein>
    <submittedName>
        <fullName evidence="7">Flotillin</fullName>
    </submittedName>
</protein>
<feature type="region of interest" description="Disordered" evidence="4">
    <location>
        <begin position="506"/>
        <end position="525"/>
    </location>
</feature>
<feature type="domain" description="Band 7" evidence="6">
    <location>
        <begin position="28"/>
        <end position="218"/>
    </location>
</feature>
<dbReference type="PANTHER" id="PTHR13806">
    <property type="entry name" value="FLOTILLIN-RELATED"/>
    <property type="match status" value="1"/>
</dbReference>
<evidence type="ECO:0000313" key="7">
    <source>
        <dbReference type="EMBL" id="SDH43041.1"/>
    </source>
</evidence>
<name>A0A1G8CC27_9MICO</name>
<feature type="transmembrane region" description="Helical" evidence="5">
    <location>
        <begin position="6"/>
        <end position="27"/>
    </location>
</feature>
<evidence type="ECO:0000256" key="4">
    <source>
        <dbReference type="SAM" id="MobiDB-lite"/>
    </source>
</evidence>
<sequence length="525" mass="55139">MFGLDIGLVVLIALAVIVLLLLVFGAVRRYRIAEPDEAIIVTGRKGRTYIDAKGEEVTDLSGQKVVTGGGIFVMPFVQKHFRMSLRSRRLLFNTTAQTRNGITIHAQAVAVIKVGGSEEMIRHAAQRFLSQQEEIESSTQEVLSGSLRGIIGSLTVLEIIHDRKALADAVLQAAEDALTKQGLNVDTLQIQEINDTQNYIANLGVPESAAVQRAAAIANTEAQKAAEQASIEAKKQILEANRVLQLQEAAVQAETDKALAQANAAKPLEDAVQRQAIVAQEEITAQREAELKEQTLNAEVRKVADAEAYRIRITAEANAVAKSTEANAERAAREARAEAQKAEGVAEASVTEARGNAQRTSRIAAAEAQKAEGEAEAVAVAAKGRAEAEAISARGRAEGDAIAARAAALAENSQFVLAQELLERLPEVAEAFAKAYASSNITVVSADGTNKLTADMVGNIASMTTMMKDATGIDLQQVINATAQGNAAGSAVAGAQRRSTGDAAAAASSILGGEASGSTDASDTR</sequence>
<dbReference type="SUPFAM" id="SSF117892">
    <property type="entry name" value="Band 7/SPFH domain"/>
    <property type="match status" value="1"/>
</dbReference>
<dbReference type="GO" id="GO:0005886">
    <property type="term" value="C:plasma membrane"/>
    <property type="evidence" value="ECO:0007669"/>
    <property type="project" value="TreeGrafter"/>
</dbReference>
<dbReference type="CDD" id="cd03399">
    <property type="entry name" value="SPFH_flotillin"/>
    <property type="match status" value="1"/>
</dbReference>
<dbReference type="InterPro" id="IPR027705">
    <property type="entry name" value="Flotillin_fam"/>
</dbReference>
<dbReference type="STRING" id="399736.SAMN04489720_1237"/>
<feature type="compositionally biased region" description="Polar residues" evidence="4">
    <location>
        <begin position="516"/>
        <end position="525"/>
    </location>
</feature>
<dbReference type="RefSeq" id="WP_092503392.1">
    <property type="nucleotide sequence ID" value="NZ_LT629695.1"/>
</dbReference>
<accession>A0A1G8CC27</accession>
<evidence type="ECO:0000256" key="1">
    <source>
        <dbReference type="ARBA" id="ARBA00004370"/>
    </source>
</evidence>